<keyword evidence="3" id="KW-1185">Reference proteome</keyword>
<evidence type="ECO:0000256" key="1">
    <source>
        <dbReference type="SAM" id="MobiDB-lite"/>
    </source>
</evidence>
<name>A0ABD5PRW0_9EURY</name>
<sequence length="144" mass="15590">MADRVSSDHPSVRTIRATCAETPSGRRLEIPSDERDAFPTDEVVRIVLDGDELFARVERALTGDDLSIPGVYETPDGARDPGGGSDRLSAWIDDHDVTAGGSILVDIVEPEFLYGLRGPGESVYYDAREPPSDSLSSIAKDIEE</sequence>
<feature type="region of interest" description="Disordered" evidence="1">
    <location>
        <begin position="123"/>
        <end position="144"/>
    </location>
</feature>
<protein>
    <submittedName>
        <fullName evidence="2">Uncharacterized protein</fullName>
    </submittedName>
</protein>
<organism evidence="2 3">
    <name type="scientific">Halosolutus amylolyticus</name>
    <dbReference type="NCBI Taxonomy" id="2932267"/>
    <lineage>
        <taxon>Archaea</taxon>
        <taxon>Methanobacteriati</taxon>
        <taxon>Methanobacteriota</taxon>
        <taxon>Stenosarchaea group</taxon>
        <taxon>Halobacteria</taxon>
        <taxon>Halobacteriales</taxon>
        <taxon>Natrialbaceae</taxon>
        <taxon>Halosolutus</taxon>
    </lineage>
</organism>
<dbReference type="Proteomes" id="UP001595898">
    <property type="component" value="Unassembled WGS sequence"/>
</dbReference>
<gene>
    <name evidence="2" type="ORF">ACFO5R_12130</name>
</gene>
<dbReference type="AlphaFoldDB" id="A0ABD5PRW0"/>
<dbReference type="EMBL" id="JBHSFA010000007">
    <property type="protein sequence ID" value="MFC4542669.1"/>
    <property type="molecule type" value="Genomic_DNA"/>
</dbReference>
<comment type="caution">
    <text evidence="2">The sequence shown here is derived from an EMBL/GenBank/DDBJ whole genome shotgun (WGS) entry which is preliminary data.</text>
</comment>
<dbReference type="RefSeq" id="WP_250140638.1">
    <property type="nucleotide sequence ID" value="NZ_JALIQP010000002.1"/>
</dbReference>
<accession>A0ABD5PRW0</accession>
<reference evidence="2 3" key="1">
    <citation type="journal article" date="2019" name="Int. J. Syst. Evol. Microbiol.">
        <title>The Global Catalogue of Microorganisms (GCM) 10K type strain sequencing project: providing services to taxonomists for standard genome sequencing and annotation.</title>
        <authorList>
            <consortium name="The Broad Institute Genomics Platform"/>
            <consortium name="The Broad Institute Genome Sequencing Center for Infectious Disease"/>
            <person name="Wu L."/>
            <person name="Ma J."/>
        </authorList>
    </citation>
    <scope>NUCLEOTIDE SEQUENCE [LARGE SCALE GENOMIC DNA]</scope>
    <source>
        <strain evidence="2 3">WLHS5</strain>
    </source>
</reference>
<dbReference type="Pfam" id="PF23424">
    <property type="entry name" value="DUF7112"/>
    <property type="match status" value="1"/>
</dbReference>
<dbReference type="InterPro" id="IPR055536">
    <property type="entry name" value="DUF7112"/>
</dbReference>
<evidence type="ECO:0000313" key="3">
    <source>
        <dbReference type="Proteomes" id="UP001595898"/>
    </source>
</evidence>
<proteinExistence type="predicted"/>
<evidence type="ECO:0000313" key="2">
    <source>
        <dbReference type="EMBL" id="MFC4542669.1"/>
    </source>
</evidence>